<sequence length="58" mass="6633">MNLKMSVNDTSLPIRVLICLPLSLLFISKLSNQVFSLSRLSLNYLWVCDDCDRTRATN</sequence>
<reference evidence="1" key="1">
    <citation type="submission" date="2022-06" db="EMBL/GenBank/DDBJ databases">
        <title>Uncovering the hologenomic basis of an extraordinary plant invasion.</title>
        <authorList>
            <person name="Bieker V.C."/>
            <person name="Martin M.D."/>
            <person name="Gilbert T."/>
            <person name="Hodgins K."/>
            <person name="Battlay P."/>
            <person name="Petersen B."/>
            <person name="Wilson J."/>
        </authorList>
    </citation>
    <scope>NUCLEOTIDE SEQUENCE</scope>
    <source>
        <strain evidence="1">AA19_3_7</strain>
        <tissue evidence="1">Leaf</tissue>
    </source>
</reference>
<protein>
    <submittedName>
        <fullName evidence="1">Uncharacterized protein</fullName>
    </submittedName>
</protein>
<evidence type="ECO:0000313" key="1">
    <source>
        <dbReference type="EMBL" id="KAI7749339.1"/>
    </source>
</evidence>
<dbReference type="AlphaFoldDB" id="A0AAD5CWS7"/>
<comment type="caution">
    <text evidence="1">The sequence shown here is derived from an EMBL/GenBank/DDBJ whole genome shotgun (WGS) entry which is preliminary data.</text>
</comment>
<keyword evidence="2" id="KW-1185">Reference proteome</keyword>
<organism evidence="1 2">
    <name type="scientific">Ambrosia artemisiifolia</name>
    <name type="common">Common ragweed</name>
    <dbReference type="NCBI Taxonomy" id="4212"/>
    <lineage>
        <taxon>Eukaryota</taxon>
        <taxon>Viridiplantae</taxon>
        <taxon>Streptophyta</taxon>
        <taxon>Embryophyta</taxon>
        <taxon>Tracheophyta</taxon>
        <taxon>Spermatophyta</taxon>
        <taxon>Magnoliopsida</taxon>
        <taxon>eudicotyledons</taxon>
        <taxon>Gunneridae</taxon>
        <taxon>Pentapetalae</taxon>
        <taxon>asterids</taxon>
        <taxon>campanulids</taxon>
        <taxon>Asterales</taxon>
        <taxon>Asteraceae</taxon>
        <taxon>Asteroideae</taxon>
        <taxon>Heliantheae alliance</taxon>
        <taxon>Heliantheae</taxon>
        <taxon>Ambrosia</taxon>
    </lineage>
</organism>
<gene>
    <name evidence="1" type="ORF">M8C21_009116</name>
</gene>
<proteinExistence type="predicted"/>
<evidence type="ECO:0000313" key="2">
    <source>
        <dbReference type="Proteomes" id="UP001206925"/>
    </source>
</evidence>
<accession>A0AAD5CWS7</accession>
<dbReference type="EMBL" id="JAMZMK010006386">
    <property type="protein sequence ID" value="KAI7749339.1"/>
    <property type="molecule type" value="Genomic_DNA"/>
</dbReference>
<dbReference type="Proteomes" id="UP001206925">
    <property type="component" value="Unassembled WGS sequence"/>
</dbReference>
<name>A0AAD5CWS7_AMBAR</name>